<keyword evidence="3" id="KW-0328">Glycosyltransferase</keyword>
<evidence type="ECO:0000256" key="7">
    <source>
        <dbReference type="ARBA" id="ARBA00022989"/>
    </source>
</evidence>
<evidence type="ECO:0000256" key="10">
    <source>
        <dbReference type="SAM" id="MobiDB-lite"/>
    </source>
</evidence>
<dbReference type="AlphaFoldDB" id="A0AAF0IUM1"/>
<dbReference type="GO" id="GO:0000139">
    <property type="term" value="C:Golgi membrane"/>
    <property type="evidence" value="ECO:0007669"/>
    <property type="project" value="UniProtKB-SubCell"/>
</dbReference>
<evidence type="ECO:0000256" key="4">
    <source>
        <dbReference type="ARBA" id="ARBA00022679"/>
    </source>
</evidence>
<proteinExistence type="inferred from homology"/>
<name>A0AAF0IUM1_9BASI</name>
<keyword evidence="5 11" id="KW-0812">Transmembrane</keyword>
<dbReference type="EMBL" id="CP119909">
    <property type="protein sequence ID" value="WFD18801.1"/>
    <property type="molecule type" value="Genomic_DNA"/>
</dbReference>
<evidence type="ECO:0000313" key="12">
    <source>
        <dbReference type="EMBL" id="WFD18801.1"/>
    </source>
</evidence>
<evidence type="ECO:0000313" key="13">
    <source>
        <dbReference type="Proteomes" id="UP001220961"/>
    </source>
</evidence>
<evidence type="ECO:0000256" key="11">
    <source>
        <dbReference type="SAM" id="Phobius"/>
    </source>
</evidence>
<keyword evidence="7 11" id="KW-1133">Transmembrane helix</keyword>
<dbReference type="GO" id="GO:0016758">
    <property type="term" value="F:hexosyltransferase activity"/>
    <property type="evidence" value="ECO:0007669"/>
    <property type="project" value="InterPro"/>
</dbReference>
<dbReference type="InterPro" id="IPR002659">
    <property type="entry name" value="Glyco_trans_31"/>
</dbReference>
<dbReference type="Proteomes" id="UP001220961">
    <property type="component" value="Chromosome 2"/>
</dbReference>
<dbReference type="Gene3D" id="3.90.550.50">
    <property type="match status" value="1"/>
</dbReference>
<sequence>MPPVNSTRSGRVLEMPSSPGAMSHTESEAYGTSVTTRSASIDSHDNFLHARPALEPEPGMSFAAQFVRADTVRPKFLGGHMSWTARIGALFHYLSMKMLRSPLSSACVAMVLAGLFVLALTALVAEVRYLQDPDKALAPWRQYCAEEPWFVNADVESLAPVNYLVGVITVDEKFERRQVIRSTYASLTVPRHPETGQPLGNVRVMFVLGRPRKEYADRIALEMEMYNDMVVLDIKETQWSRKTYEFFRWAAENATVPVLVPHSSQSHPHYVNGTPYEVRWKMVDYVLKADDDTFVVLDELERRLRAAPRTLAYWGYKVADWFMSGELYALSQDLVQYIAHSPAVASSASRKEDEQLARWLEAHPRHRDIHWLSERCWVYDHPRATTPYAHGFLFPDHVEEIKAEALRGLSAKELARRGGPSKALSYSTTTRWKVPYTPPRADLTVEESVEALVEGGGRWVDSWYRTTRDPDSPRFVSRHDFLLQSFDERLGAKGEAALAWPRDAVTYDASTGLPVYAVPASHPASARGPSIGEPWGPSLFAHEDQLRRERYLNYTVGGTAAVHYLKRDMWFYETALAIVGHRRAWHRGSAANDWRMYGSPMIQPYSSTHHIIVQDAPRTHL</sequence>
<evidence type="ECO:0000256" key="5">
    <source>
        <dbReference type="ARBA" id="ARBA00022692"/>
    </source>
</evidence>
<evidence type="ECO:0000256" key="9">
    <source>
        <dbReference type="ARBA" id="ARBA00023136"/>
    </source>
</evidence>
<keyword evidence="13" id="KW-1185">Reference proteome</keyword>
<keyword evidence="9 11" id="KW-0472">Membrane</keyword>
<dbReference type="PANTHER" id="PTHR11214:SF333">
    <property type="entry name" value="GLYCOSYLTRANSFERASE FAMILY 31 PROTEIN"/>
    <property type="match status" value="1"/>
</dbReference>
<feature type="region of interest" description="Disordered" evidence="10">
    <location>
        <begin position="1"/>
        <end position="35"/>
    </location>
</feature>
<keyword evidence="8" id="KW-0333">Golgi apparatus</keyword>
<dbReference type="PANTHER" id="PTHR11214">
    <property type="entry name" value="BETA-1,3-N-ACETYLGLUCOSAMINYLTRANSFERASE"/>
    <property type="match status" value="1"/>
</dbReference>
<keyword evidence="6" id="KW-0735">Signal-anchor</keyword>
<organism evidence="12 13">
    <name type="scientific">Malassezia caprae</name>
    <dbReference type="NCBI Taxonomy" id="1381934"/>
    <lineage>
        <taxon>Eukaryota</taxon>
        <taxon>Fungi</taxon>
        <taxon>Dikarya</taxon>
        <taxon>Basidiomycota</taxon>
        <taxon>Ustilaginomycotina</taxon>
        <taxon>Malasseziomycetes</taxon>
        <taxon>Malasseziales</taxon>
        <taxon>Malasseziaceae</taxon>
        <taxon>Malassezia</taxon>
    </lineage>
</organism>
<evidence type="ECO:0000256" key="8">
    <source>
        <dbReference type="ARBA" id="ARBA00023034"/>
    </source>
</evidence>
<reference evidence="12" key="1">
    <citation type="submission" date="2023-03" db="EMBL/GenBank/DDBJ databases">
        <title>Mating type loci evolution in Malassezia.</title>
        <authorList>
            <person name="Coelho M.A."/>
        </authorList>
    </citation>
    <scope>NUCLEOTIDE SEQUENCE</scope>
    <source>
        <strain evidence="12">CBS 10434</strain>
    </source>
</reference>
<evidence type="ECO:0000256" key="2">
    <source>
        <dbReference type="ARBA" id="ARBA00008661"/>
    </source>
</evidence>
<evidence type="ECO:0000256" key="3">
    <source>
        <dbReference type="ARBA" id="ARBA00022676"/>
    </source>
</evidence>
<keyword evidence="4" id="KW-0808">Transferase</keyword>
<comment type="similarity">
    <text evidence="2">Belongs to the glycosyltransferase 31 family.</text>
</comment>
<dbReference type="Pfam" id="PF01762">
    <property type="entry name" value="Galactosyl_T"/>
    <property type="match status" value="1"/>
</dbReference>
<gene>
    <name evidence="12" type="ORF">MCAP1_001012</name>
</gene>
<evidence type="ECO:0000256" key="6">
    <source>
        <dbReference type="ARBA" id="ARBA00022968"/>
    </source>
</evidence>
<accession>A0AAF0IUM1</accession>
<comment type="subcellular location">
    <subcellularLocation>
        <location evidence="1">Golgi apparatus membrane</location>
        <topology evidence="1">Single-pass type II membrane protein</topology>
    </subcellularLocation>
</comment>
<feature type="transmembrane region" description="Helical" evidence="11">
    <location>
        <begin position="103"/>
        <end position="125"/>
    </location>
</feature>
<evidence type="ECO:0000256" key="1">
    <source>
        <dbReference type="ARBA" id="ARBA00004323"/>
    </source>
</evidence>
<protein>
    <submittedName>
        <fullName evidence="12">Uncharacterized protein</fullName>
    </submittedName>
</protein>
<dbReference type="GO" id="GO:0051072">
    <property type="term" value="P:4,6-pyruvylated galactose residue biosynthetic process"/>
    <property type="evidence" value="ECO:0007669"/>
    <property type="project" value="TreeGrafter"/>
</dbReference>